<keyword evidence="5" id="KW-1185">Reference proteome</keyword>
<proteinExistence type="predicted"/>
<reference evidence="4 5" key="1">
    <citation type="submission" date="2015-07" db="EMBL/GenBank/DDBJ databases">
        <title>The genome of Dufourea novaeangliae.</title>
        <authorList>
            <person name="Pan H."/>
            <person name="Kapheim K."/>
        </authorList>
    </citation>
    <scope>NUCLEOTIDE SEQUENCE [LARGE SCALE GENOMIC DNA]</scope>
    <source>
        <strain evidence="4">0120121106</strain>
        <tissue evidence="4">Whole body</tissue>
    </source>
</reference>
<dbReference type="InterPro" id="IPR008733">
    <property type="entry name" value="PEX11"/>
</dbReference>
<dbReference type="OMA" id="PIEKICW"/>
<evidence type="ECO:0000256" key="2">
    <source>
        <dbReference type="ARBA" id="ARBA00023140"/>
    </source>
</evidence>
<evidence type="ECO:0000256" key="1">
    <source>
        <dbReference type="ARBA" id="ARBA00023136"/>
    </source>
</evidence>
<name>A0A154PCJ6_DUFNO</name>
<keyword evidence="1" id="KW-0472">Membrane</keyword>
<dbReference type="GO" id="GO:0016559">
    <property type="term" value="P:peroxisome fission"/>
    <property type="evidence" value="ECO:0007669"/>
    <property type="project" value="InterPro"/>
</dbReference>
<sequence length="232" mass="26688">MDIALISEYLETYQGRDKFLRTLSYMSKLATLGTSSKEIEKKLKILSSQMSGCRIILRLLDDIPMIHYAITYGCGKKEPDWLLRWTELIQIAVDIIFCPIEHIYWAGEHELIKINVEKWDNVSTWFWIISLHLSLIKSGRKLKKLNNYKTHLGETNCDARAALKTVSKQRWSELLTSTRLLLDISYAVSYLPPGVFWGGQLKTWQVGALGTVSSLIGLYQALSKRAEQKKYL</sequence>
<comment type="subcellular location">
    <subcellularLocation>
        <location evidence="3">Peroxisome membrane</location>
    </subcellularLocation>
</comment>
<accession>A0A154PCJ6</accession>
<dbReference type="Pfam" id="PF05648">
    <property type="entry name" value="PEX11"/>
    <property type="match status" value="1"/>
</dbReference>
<dbReference type="PANTHER" id="PTHR20990:SF1">
    <property type="entry name" value="PEROXISOMAL MEMBRANE PROTEIN 11C"/>
    <property type="match status" value="1"/>
</dbReference>
<dbReference type="InterPro" id="IPR026510">
    <property type="entry name" value="PEX11C_met"/>
</dbReference>
<dbReference type="OrthoDB" id="10005898at2759"/>
<dbReference type="AlphaFoldDB" id="A0A154PCJ6"/>
<organism evidence="4 5">
    <name type="scientific">Dufourea novaeangliae</name>
    <name type="common">Sweat bee</name>
    <dbReference type="NCBI Taxonomy" id="178035"/>
    <lineage>
        <taxon>Eukaryota</taxon>
        <taxon>Metazoa</taxon>
        <taxon>Ecdysozoa</taxon>
        <taxon>Arthropoda</taxon>
        <taxon>Hexapoda</taxon>
        <taxon>Insecta</taxon>
        <taxon>Pterygota</taxon>
        <taxon>Neoptera</taxon>
        <taxon>Endopterygota</taxon>
        <taxon>Hymenoptera</taxon>
        <taxon>Apocrita</taxon>
        <taxon>Aculeata</taxon>
        <taxon>Apoidea</taxon>
        <taxon>Anthophila</taxon>
        <taxon>Halictidae</taxon>
        <taxon>Rophitinae</taxon>
        <taxon>Dufourea</taxon>
    </lineage>
</organism>
<dbReference type="Proteomes" id="UP000076502">
    <property type="component" value="Unassembled WGS sequence"/>
</dbReference>
<dbReference type="EMBL" id="KQ434864">
    <property type="protein sequence ID" value="KZC08988.1"/>
    <property type="molecule type" value="Genomic_DNA"/>
</dbReference>
<keyword evidence="2" id="KW-0576">Peroxisome</keyword>
<gene>
    <name evidence="4" type="ORF">WN55_11451</name>
</gene>
<evidence type="ECO:0000256" key="3">
    <source>
        <dbReference type="ARBA" id="ARBA00046271"/>
    </source>
</evidence>
<evidence type="ECO:0000313" key="5">
    <source>
        <dbReference type="Proteomes" id="UP000076502"/>
    </source>
</evidence>
<protein>
    <submittedName>
        <fullName evidence="4">Peroxisomal membrane protein 11C</fullName>
    </submittedName>
</protein>
<dbReference type="GO" id="GO:0005778">
    <property type="term" value="C:peroxisomal membrane"/>
    <property type="evidence" value="ECO:0007669"/>
    <property type="project" value="UniProtKB-SubCell"/>
</dbReference>
<dbReference type="STRING" id="178035.A0A154PCJ6"/>
<evidence type="ECO:0000313" key="4">
    <source>
        <dbReference type="EMBL" id="KZC08988.1"/>
    </source>
</evidence>
<dbReference type="PANTHER" id="PTHR20990">
    <property type="entry name" value="PEROXISOMAL BIOGENESIS FACTOR 11"/>
    <property type="match status" value="1"/>
</dbReference>